<dbReference type="OrthoDB" id="9797603at2"/>
<dbReference type="SUPFAM" id="SSF56112">
    <property type="entry name" value="Protein kinase-like (PK-like)"/>
    <property type="match status" value="1"/>
</dbReference>
<dbReference type="Proteomes" id="UP000199220">
    <property type="component" value="Unassembled WGS sequence"/>
</dbReference>
<dbReference type="Gene3D" id="3.90.1200.10">
    <property type="match status" value="1"/>
</dbReference>
<gene>
    <name evidence="2" type="ORF">SAMN04488554_1745</name>
</gene>
<dbReference type="PANTHER" id="PTHR21310:SF42">
    <property type="entry name" value="BIFUNCTIONAL AAC_APH"/>
    <property type="match status" value="1"/>
</dbReference>
<evidence type="ECO:0000313" key="3">
    <source>
        <dbReference type="Proteomes" id="UP000199220"/>
    </source>
</evidence>
<sequence length="330" mass="35708">MHIRHGALDENGLDTVVPVAADCFTMMHSDQLTISPPDVTALLQEQFPHLAHLPVRAVDSHGTVNALFRLGEDLVARFPLQASDDAAAMVQREVDAARRLLECSPVRTPVPVGVGKPGASYPVPWLIVEWLPGTTAQAAAAPDWRGVAVGLADFIQALARMPTQGRTFDGQGRGGDLTSHDATVAECLDRGAHLVDAAPIAELWAQVRDLPRSRPDAWVHNDLMPGNILVAPAEGARPGWVLDGVIDVGSLQIADPAVDLQPAWNCFDAPARTVFRERIGVDDVTWDRGRAWALVQALPCLWYYEHTNPVMSQTALHTLRALVEDASRPA</sequence>
<evidence type="ECO:0000313" key="2">
    <source>
        <dbReference type="EMBL" id="SEE18694.1"/>
    </source>
</evidence>
<keyword evidence="3" id="KW-1185">Reference proteome</keyword>
<dbReference type="EMBL" id="FNTX01000001">
    <property type="protein sequence ID" value="SEE18694.1"/>
    <property type="molecule type" value="Genomic_DNA"/>
</dbReference>
<dbReference type="CDD" id="cd05155">
    <property type="entry name" value="APH_ChoK_like_1"/>
    <property type="match status" value="1"/>
</dbReference>
<dbReference type="InterPro" id="IPR011009">
    <property type="entry name" value="Kinase-like_dom_sf"/>
</dbReference>
<protein>
    <submittedName>
        <fullName evidence="2">Predicted kinase, aminoglycoside phosphotransferase (APT) family</fullName>
    </submittedName>
</protein>
<accession>A0A1H5GT46</accession>
<dbReference type="Pfam" id="PF01636">
    <property type="entry name" value="APH"/>
    <property type="match status" value="1"/>
</dbReference>
<dbReference type="PANTHER" id="PTHR21310">
    <property type="entry name" value="AMINOGLYCOSIDE PHOSPHOTRANSFERASE-RELATED-RELATED"/>
    <property type="match status" value="1"/>
</dbReference>
<keyword evidence="2" id="KW-0808">Transferase</keyword>
<proteinExistence type="predicted"/>
<dbReference type="GO" id="GO:0016301">
    <property type="term" value="F:kinase activity"/>
    <property type="evidence" value="ECO:0007669"/>
    <property type="project" value="UniProtKB-KW"/>
</dbReference>
<reference evidence="3" key="1">
    <citation type="submission" date="2016-10" db="EMBL/GenBank/DDBJ databases">
        <authorList>
            <person name="Varghese N."/>
            <person name="Submissions S."/>
        </authorList>
    </citation>
    <scope>NUCLEOTIDE SEQUENCE [LARGE SCALE GENOMIC DNA]</scope>
    <source>
        <strain evidence="3">DSM 21368</strain>
    </source>
</reference>
<keyword evidence="2" id="KW-0418">Kinase</keyword>
<dbReference type="InterPro" id="IPR051678">
    <property type="entry name" value="AGP_Transferase"/>
</dbReference>
<dbReference type="Gene3D" id="3.30.200.20">
    <property type="entry name" value="Phosphorylase Kinase, domain 1"/>
    <property type="match status" value="1"/>
</dbReference>
<organism evidence="2 3">
    <name type="scientific">Ruania alba</name>
    <dbReference type="NCBI Taxonomy" id="648782"/>
    <lineage>
        <taxon>Bacteria</taxon>
        <taxon>Bacillati</taxon>
        <taxon>Actinomycetota</taxon>
        <taxon>Actinomycetes</taxon>
        <taxon>Micrococcales</taxon>
        <taxon>Ruaniaceae</taxon>
        <taxon>Ruania</taxon>
    </lineage>
</organism>
<dbReference type="InterPro" id="IPR002575">
    <property type="entry name" value="Aminoglycoside_PTrfase"/>
</dbReference>
<dbReference type="AlphaFoldDB" id="A0A1H5GT46"/>
<feature type="domain" description="Aminoglycoside phosphotransferase" evidence="1">
    <location>
        <begin position="60"/>
        <end position="292"/>
    </location>
</feature>
<name>A0A1H5GT46_9MICO</name>
<evidence type="ECO:0000259" key="1">
    <source>
        <dbReference type="Pfam" id="PF01636"/>
    </source>
</evidence>
<dbReference type="STRING" id="648782.SAMN04488554_1745"/>